<dbReference type="Pfam" id="PF03184">
    <property type="entry name" value="DDE_1"/>
    <property type="match status" value="1"/>
</dbReference>
<dbReference type="EMBL" id="RCML01002175">
    <property type="protein sequence ID" value="KAG2958733.1"/>
    <property type="molecule type" value="Genomic_DNA"/>
</dbReference>
<sequence length="178" mass="20274">MKKRPKNKTKLKGAEASKSAPVVQVVTQLGVHRSSVYRWRKDAKALEANKKAGNKYYVRTSAHDALRVRYPVLEKQLLDYVAEMRKNRKLCMLLLDSLKVHKMASIRQYLENDCATQVQYIPPGVTGLSQPVDVGVMKSFKKKIQDLYVKHHIDHPFQPTLLRGVSCSPFSSRRHGSS</sequence>
<accession>A0A8T1EPT4</accession>
<name>A0A8T1EPT4_9STRA</name>
<evidence type="ECO:0000259" key="1">
    <source>
        <dbReference type="Pfam" id="PF03184"/>
    </source>
</evidence>
<reference evidence="2" key="1">
    <citation type="submission" date="2018-10" db="EMBL/GenBank/DDBJ databases">
        <title>Effector identification in a new, highly contiguous assembly of the strawberry crown rot pathogen Phytophthora cactorum.</title>
        <authorList>
            <person name="Armitage A.D."/>
            <person name="Nellist C.F."/>
            <person name="Bates H."/>
            <person name="Vickerstaff R.J."/>
            <person name="Harrison R.J."/>
        </authorList>
    </citation>
    <scope>NUCLEOTIDE SEQUENCE</scope>
    <source>
        <strain evidence="2">P415</strain>
    </source>
</reference>
<gene>
    <name evidence="2" type="ORF">PC118_g23374</name>
</gene>
<evidence type="ECO:0000313" key="3">
    <source>
        <dbReference type="Proteomes" id="UP000697107"/>
    </source>
</evidence>
<proteinExistence type="predicted"/>
<feature type="domain" description="DDE-1" evidence="1">
    <location>
        <begin position="73"/>
        <end position="154"/>
    </location>
</feature>
<organism evidence="2 3">
    <name type="scientific">Phytophthora cactorum</name>
    <dbReference type="NCBI Taxonomy" id="29920"/>
    <lineage>
        <taxon>Eukaryota</taxon>
        <taxon>Sar</taxon>
        <taxon>Stramenopiles</taxon>
        <taxon>Oomycota</taxon>
        <taxon>Peronosporomycetes</taxon>
        <taxon>Peronosporales</taxon>
        <taxon>Peronosporaceae</taxon>
        <taxon>Phytophthora</taxon>
    </lineage>
</organism>
<dbReference type="GO" id="GO:0003676">
    <property type="term" value="F:nucleic acid binding"/>
    <property type="evidence" value="ECO:0007669"/>
    <property type="project" value="InterPro"/>
</dbReference>
<evidence type="ECO:0000313" key="2">
    <source>
        <dbReference type="EMBL" id="KAG2958733.1"/>
    </source>
</evidence>
<comment type="caution">
    <text evidence="2">The sequence shown here is derived from an EMBL/GenBank/DDBJ whole genome shotgun (WGS) entry which is preliminary data.</text>
</comment>
<dbReference type="Proteomes" id="UP000697107">
    <property type="component" value="Unassembled WGS sequence"/>
</dbReference>
<dbReference type="InterPro" id="IPR004875">
    <property type="entry name" value="DDE_SF_endonuclease_dom"/>
</dbReference>
<dbReference type="AlphaFoldDB" id="A0A8T1EPT4"/>
<protein>
    <recommendedName>
        <fullName evidence="1">DDE-1 domain-containing protein</fullName>
    </recommendedName>
</protein>